<proteinExistence type="predicted"/>
<organism evidence="1 2">
    <name type="scientific">Zophobas morio</name>
    <dbReference type="NCBI Taxonomy" id="2755281"/>
    <lineage>
        <taxon>Eukaryota</taxon>
        <taxon>Metazoa</taxon>
        <taxon>Ecdysozoa</taxon>
        <taxon>Arthropoda</taxon>
        <taxon>Hexapoda</taxon>
        <taxon>Insecta</taxon>
        <taxon>Pterygota</taxon>
        <taxon>Neoptera</taxon>
        <taxon>Endopterygota</taxon>
        <taxon>Coleoptera</taxon>
        <taxon>Polyphaga</taxon>
        <taxon>Cucujiformia</taxon>
        <taxon>Tenebrionidae</taxon>
        <taxon>Zophobas</taxon>
    </lineage>
</organism>
<comment type="caution">
    <text evidence="1">The sequence shown here is derived from an EMBL/GenBank/DDBJ whole genome shotgun (WGS) entry which is preliminary data.</text>
</comment>
<gene>
    <name evidence="1" type="ORF">Zmor_009674</name>
</gene>
<dbReference type="Proteomes" id="UP001168821">
    <property type="component" value="Unassembled WGS sequence"/>
</dbReference>
<dbReference type="AlphaFoldDB" id="A0AA38IH85"/>
<dbReference type="EMBL" id="JALNTZ010000003">
    <property type="protein sequence ID" value="KAJ3657898.1"/>
    <property type="molecule type" value="Genomic_DNA"/>
</dbReference>
<sequence>MNTSPDMKGICNKDSVHNPNNAFVRSTPVQATTVICLRASLWSFKHDSYVWSCRRSPRRPSGLITAAPVTSPNHRRAALHLRPVAAPGDYHLDTAPRTSSMSSCPHAPNRIIATGRACIALISCGD</sequence>
<protein>
    <submittedName>
        <fullName evidence="1">Uncharacterized protein</fullName>
    </submittedName>
</protein>
<keyword evidence="2" id="KW-1185">Reference proteome</keyword>
<evidence type="ECO:0000313" key="1">
    <source>
        <dbReference type="EMBL" id="KAJ3657898.1"/>
    </source>
</evidence>
<reference evidence="1" key="1">
    <citation type="journal article" date="2023" name="G3 (Bethesda)">
        <title>Whole genome assemblies of Zophobas morio and Tenebrio molitor.</title>
        <authorList>
            <person name="Kaur S."/>
            <person name="Stinson S.A."/>
            <person name="diCenzo G.C."/>
        </authorList>
    </citation>
    <scope>NUCLEOTIDE SEQUENCE</scope>
    <source>
        <strain evidence="1">QUZm001</strain>
    </source>
</reference>
<name>A0AA38IH85_9CUCU</name>
<accession>A0AA38IH85</accession>
<evidence type="ECO:0000313" key="2">
    <source>
        <dbReference type="Proteomes" id="UP001168821"/>
    </source>
</evidence>